<keyword evidence="1" id="KW-1133">Transmembrane helix</keyword>
<evidence type="ECO:0000313" key="2">
    <source>
        <dbReference type="EMBL" id="MCH7410203.1"/>
    </source>
</evidence>
<sequence length="186" mass="21349">MKKNLSSPKLLSSKFWDVNKILSVSAIFISFMTFLVLIYQTKILREQQLLSSMPYISVSNRGSYTPNYKVVLANHGIGPAILEEVNIFYAGEKSNFKDLVGFVFDKSDTIRELNYLLHSNIYPGMLVPAGEAISIFEIEDDVEESILLRSEMNRLYETGLTWELVYSSVYKEKWRITQESLAPEKL</sequence>
<feature type="transmembrane region" description="Helical" evidence="1">
    <location>
        <begin position="21"/>
        <end position="39"/>
    </location>
</feature>
<dbReference type="RefSeq" id="WP_241348571.1">
    <property type="nucleotide sequence ID" value="NZ_JAKZGP010000031.1"/>
</dbReference>
<dbReference type="EMBL" id="JAKZGP010000031">
    <property type="protein sequence ID" value="MCH7410203.1"/>
    <property type="molecule type" value="Genomic_DNA"/>
</dbReference>
<evidence type="ECO:0000256" key="1">
    <source>
        <dbReference type="SAM" id="Phobius"/>
    </source>
</evidence>
<dbReference type="Proteomes" id="UP001165489">
    <property type="component" value="Unassembled WGS sequence"/>
</dbReference>
<organism evidence="2 3">
    <name type="scientific">Belliella filtrata</name>
    <dbReference type="NCBI Taxonomy" id="2923435"/>
    <lineage>
        <taxon>Bacteria</taxon>
        <taxon>Pseudomonadati</taxon>
        <taxon>Bacteroidota</taxon>
        <taxon>Cytophagia</taxon>
        <taxon>Cytophagales</taxon>
        <taxon>Cyclobacteriaceae</taxon>
        <taxon>Belliella</taxon>
    </lineage>
</organism>
<reference evidence="2" key="1">
    <citation type="submission" date="2022-03" db="EMBL/GenBank/DDBJ databases">
        <title>De novo assembled genomes of Belliella spp. (Cyclobacteriaceae) strains.</title>
        <authorList>
            <person name="Szabo A."/>
            <person name="Korponai K."/>
            <person name="Felfoldi T."/>
        </authorList>
    </citation>
    <scope>NUCLEOTIDE SEQUENCE</scope>
    <source>
        <strain evidence="2">DSM 111904</strain>
    </source>
</reference>
<keyword evidence="1" id="KW-0472">Membrane</keyword>
<keyword evidence="3" id="KW-1185">Reference proteome</keyword>
<protein>
    <submittedName>
        <fullName evidence="2">Uncharacterized protein</fullName>
    </submittedName>
</protein>
<comment type="caution">
    <text evidence="2">The sequence shown here is derived from an EMBL/GenBank/DDBJ whole genome shotgun (WGS) entry which is preliminary data.</text>
</comment>
<accession>A0ABS9V1I3</accession>
<proteinExistence type="predicted"/>
<name>A0ABS9V1I3_9BACT</name>
<keyword evidence="1" id="KW-0812">Transmembrane</keyword>
<evidence type="ECO:0000313" key="3">
    <source>
        <dbReference type="Proteomes" id="UP001165489"/>
    </source>
</evidence>
<gene>
    <name evidence="2" type="ORF">MM239_12415</name>
</gene>